<dbReference type="AlphaFoldDB" id="T1GDM9"/>
<dbReference type="EMBL" id="CAQQ02091644">
    <property type="status" value="NOT_ANNOTATED_CDS"/>
    <property type="molecule type" value="Genomic_DNA"/>
</dbReference>
<sequence>MSLKNPNKRSPLPPRSHSIHNFQYGGYKDLIRNIKQADCSVVLELTSIPFFENWTDYAQVPFLWHLFATPDFC</sequence>
<name>T1GDM9_MEGSC</name>
<evidence type="ECO:0000313" key="2">
    <source>
        <dbReference type="Proteomes" id="UP000015102"/>
    </source>
</evidence>
<keyword evidence="2" id="KW-1185">Reference proteome</keyword>
<organism evidence="1 2">
    <name type="scientific">Megaselia scalaris</name>
    <name type="common">Humpbacked fly</name>
    <name type="synonym">Phora scalaris</name>
    <dbReference type="NCBI Taxonomy" id="36166"/>
    <lineage>
        <taxon>Eukaryota</taxon>
        <taxon>Metazoa</taxon>
        <taxon>Ecdysozoa</taxon>
        <taxon>Arthropoda</taxon>
        <taxon>Hexapoda</taxon>
        <taxon>Insecta</taxon>
        <taxon>Pterygota</taxon>
        <taxon>Neoptera</taxon>
        <taxon>Endopterygota</taxon>
        <taxon>Diptera</taxon>
        <taxon>Brachycera</taxon>
        <taxon>Muscomorpha</taxon>
        <taxon>Platypezoidea</taxon>
        <taxon>Phoridae</taxon>
        <taxon>Megaseliini</taxon>
        <taxon>Megaselia</taxon>
    </lineage>
</organism>
<protein>
    <submittedName>
        <fullName evidence="1">Uncharacterized protein</fullName>
    </submittedName>
</protein>
<evidence type="ECO:0000313" key="1">
    <source>
        <dbReference type="EnsemblMetazoa" id="MESCA001418-PA"/>
    </source>
</evidence>
<dbReference type="HOGENOM" id="CLU_2707616_0_0_1"/>
<reference evidence="2" key="1">
    <citation type="submission" date="2013-02" db="EMBL/GenBank/DDBJ databases">
        <authorList>
            <person name="Hughes D."/>
        </authorList>
    </citation>
    <scope>NUCLEOTIDE SEQUENCE</scope>
    <source>
        <strain>Durham</strain>
        <strain evidence="2">NC isolate 2 -- Noor lab</strain>
    </source>
</reference>
<reference evidence="1" key="2">
    <citation type="submission" date="2015-06" db="UniProtKB">
        <authorList>
            <consortium name="EnsemblMetazoa"/>
        </authorList>
    </citation>
    <scope>IDENTIFICATION</scope>
</reference>
<dbReference type="Proteomes" id="UP000015102">
    <property type="component" value="Unassembled WGS sequence"/>
</dbReference>
<proteinExistence type="predicted"/>
<accession>T1GDM9</accession>
<dbReference type="EnsemblMetazoa" id="MESCA001418-RA">
    <property type="protein sequence ID" value="MESCA001418-PA"/>
    <property type="gene ID" value="MESCA001418"/>
</dbReference>